<feature type="region of interest" description="Disordered" evidence="1">
    <location>
        <begin position="31"/>
        <end position="59"/>
    </location>
</feature>
<keyword evidence="3" id="KW-1185">Reference proteome</keyword>
<name>A0ABY4AKW9_9BURK</name>
<organism evidence="2 3">
    <name type="scientific">Orrella daihaiensis</name>
    <dbReference type="NCBI Taxonomy" id="2782176"/>
    <lineage>
        <taxon>Bacteria</taxon>
        <taxon>Pseudomonadati</taxon>
        <taxon>Pseudomonadota</taxon>
        <taxon>Betaproteobacteria</taxon>
        <taxon>Burkholderiales</taxon>
        <taxon>Alcaligenaceae</taxon>
        <taxon>Orrella</taxon>
    </lineage>
</organism>
<reference evidence="2 3" key="1">
    <citation type="submission" date="2020-11" db="EMBL/GenBank/DDBJ databases">
        <title>Algicoccus daihaiensis sp.nov., isolated from Daihai Lake in Inner Mongolia.</title>
        <authorList>
            <person name="Kai J."/>
        </authorList>
    </citation>
    <scope>NUCLEOTIDE SEQUENCE [LARGE SCALE GENOMIC DNA]</scope>
    <source>
        <strain evidence="3">f23</strain>
    </source>
</reference>
<protein>
    <submittedName>
        <fullName evidence="2">Uncharacterized protein</fullName>
    </submittedName>
</protein>
<gene>
    <name evidence="2" type="ORF">DHf2319_01880</name>
</gene>
<evidence type="ECO:0000313" key="2">
    <source>
        <dbReference type="EMBL" id="UOD50708.1"/>
    </source>
</evidence>
<evidence type="ECO:0000256" key="1">
    <source>
        <dbReference type="SAM" id="MobiDB-lite"/>
    </source>
</evidence>
<sequence length="59" mass="6527">MLIHEITTATAKAPHTPAQARIAALQRSVDTAQHALKSERKRQKVQTAQQRLQQAVNAD</sequence>
<dbReference type="EMBL" id="CP063982">
    <property type="protein sequence ID" value="UOD50708.1"/>
    <property type="molecule type" value="Genomic_DNA"/>
</dbReference>
<feature type="compositionally biased region" description="Polar residues" evidence="1">
    <location>
        <begin position="45"/>
        <end position="59"/>
    </location>
</feature>
<dbReference type="RefSeq" id="WP_243479117.1">
    <property type="nucleotide sequence ID" value="NZ_CP063982.1"/>
</dbReference>
<accession>A0ABY4AKW9</accession>
<proteinExistence type="predicted"/>
<dbReference type="Proteomes" id="UP000831607">
    <property type="component" value="Chromosome"/>
</dbReference>
<evidence type="ECO:0000313" key="3">
    <source>
        <dbReference type="Proteomes" id="UP000831607"/>
    </source>
</evidence>